<accession>A0A834M7L9</accession>
<dbReference type="Proteomes" id="UP000625711">
    <property type="component" value="Unassembled WGS sequence"/>
</dbReference>
<dbReference type="OrthoDB" id="341421at2759"/>
<dbReference type="InterPro" id="IPR025605">
    <property type="entry name" value="OST-HTH/LOTUS_dom"/>
</dbReference>
<dbReference type="Gene3D" id="3.30.420.610">
    <property type="entry name" value="LOTUS domain-like"/>
    <property type="match status" value="1"/>
</dbReference>
<feature type="non-terminal residue" evidence="2">
    <location>
        <position position="1"/>
    </location>
</feature>
<dbReference type="Pfam" id="PF12872">
    <property type="entry name" value="OST-HTH"/>
    <property type="match status" value="2"/>
</dbReference>
<evidence type="ECO:0000313" key="3">
    <source>
        <dbReference type="Proteomes" id="UP000625711"/>
    </source>
</evidence>
<dbReference type="CDD" id="cd09972">
    <property type="entry name" value="LOTUS_TDRD_OSKAR"/>
    <property type="match status" value="1"/>
</dbReference>
<keyword evidence="3" id="KW-1185">Reference proteome</keyword>
<name>A0A834M7L9_RHYFE</name>
<comment type="caution">
    <text evidence="2">The sequence shown here is derived from an EMBL/GenBank/DDBJ whole genome shotgun (WGS) entry which is preliminary data.</text>
</comment>
<sequence>MSEMTKLEMKSIIRSLLISSNFVLGVDDLERDFKELVGYELPYNKFKSKSTEEYLRTIPDVCQVQGTGPSALVFPNIVPELAQKIIRIQECNEIKKKTYNGINLSTLPILNKPILNQIYLRIDLPHYYKQTFKENLPFNDYGYKEVIDICKDLTHIFIYIRSGIEGYRLY</sequence>
<organism evidence="2 3">
    <name type="scientific">Rhynchophorus ferrugineus</name>
    <name type="common">Red palm weevil</name>
    <name type="synonym">Curculio ferrugineus</name>
    <dbReference type="NCBI Taxonomy" id="354439"/>
    <lineage>
        <taxon>Eukaryota</taxon>
        <taxon>Metazoa</taxon>
        <taxon>Ecdysozoa</taxon>
        <taxon>Arthropoda</taxon>
        <taxon>Hexapoda</taxon>
        <taxon>Insecta</taxon>
        <taxon>Pterygota</taxon>
        <taxon>Neoptera</taxon>
        <taxon>Endopterygota</taxon>
        <taxon>Coleoptera</taxon>
        <taxon>Polyphaga</taxon>
        <taxon>Cucujiformia</taxon>
        <taxon>Curculionidae</taxon>
        <taxon>Dryophthorinae</taxon>
        <taxon>Rhynchophorus</taxon>
    </lineage>
</organism>
<evidence type="ECO:0000259" key="1">
    <source>
        <dbReference type="PROSITE" id="PS51644"/>
    </source>
</evidence>
<feature type="domain" description="HTH OST-type" evidence="1">
    <location>
        <begin position="5"/>
        <end position="79"/>
    </location>
</feature>
<gene>
    <name evidence="2" type="ORF">GWI33_012436</name>
</gene>
<protein>
    <recommendedName>
        <fullName evidence="1">HTH OST-type domain-containing protein</fullName>
    </recommendedName>
</protein>
<dbReference type="PROSITE" id="PS51644">
    <property type="entry name" value="HTH_OST"/>
    <property type="match status" value="1"/>
</dbReference>
<dbReference type="AlphaFoldDB" id="A0A834M7L9"/>
<dbReference type="InterPro" id="IPR041966">
    <property type="entry name" value="LOTUS-like"/>
</dbReference>
<dbReference type="EMBL" id="JAACXV010011889">
    <property type="protein sequence ID" value="KAF7274901.1"/>
    <property type="molecule type" value="Genomic_DNA"/>
</dbReference>
<reference evidence="2" key="1">
    <citation type="submission" date="2020-08" db="EMBL/GenBank/DDBJ databases">
        <title>Genome sequencing and assembly of the red palm weevil Rhynchophorus ferrugineus.</title>
        <authorList>
            <person name="Dias G.B."/>
            <person name="Bergman C.M."/>
            <person name="Manee M."/>
        </authorList>
    </citation>
    <scope>NUCLEOTIDE SEQUENCE</scope>
    <source>
        <strain evidence="2">AA-2017</strain>
        <tissue evidence="2">Whole larva</tissue>
    </source>
</reference>
<evidence type="ECO:0000313" key="2">
    <source>
        <dbReference type="EMBL" id="KAF7274901.1"/>
    </source>
</evidence>
<proteinExistence type="predicted"/>